<feature type="compositionally biased region" description="Low complexity" evidence="1">
    <location>
        <begin position="109"/>
        <end position="121"/>
    </location>
</feature>
<feature type="region of interest" description="Disordered" evidence="1">
    <location>
        <begin position="101"/>
        <end position="123"/>
    </location>
</feature>
<dbReference type="EMBL" id="CACRYJ010000022">
    <property type="protein sequence ID" value="VZO36404.1"/>
    <property type="molecule type" value="Genomic_DNA"/>
</dbReference>
<reference evidence="2 3" key="1">
    <citation type="submission" date="2019-11" db="EMBL/GenBank/DDBJ databases">
        <authorList>
            <person name="Criscuolo A."/>
        </authorList>
    </citation>
    <scope>NUCLEOTIDE SEQUENCE [LARGE SCALE GENOMIC DNA]</scope>
    <source>
        <strain evidence="2">CIP111667</strain>
    </source>
</reference>
<dbReference type="AlphaFoldDB" id="A0A7M4DHL1"/>
<organism evidence="2 3">
    <name type="scientific">Occultella aeris</name>
    <dbReference type="NCBI Taxonomy" id="2761496"/>
    <lineage>
        <taxon>Bacteria</taxon>
        <taxon>Bacillati</taxon>
        <taxon>Actinomycetota</taxon>
        <taxon>Actinomycetes</taxon>
        <taxon>Micrococcales</taxon>
        <taxon>Ruaniaceae</taxon>
        <taxon>Occultella</taxon>
    </lineage>
</organism>
<keyword evidence="3" id="KW-1185">Reference proteome</keyword>
<evidence type="ECO:0000313" key="3">
    <source>
        <dbReference type="Proteomes" id="UP000419743"/>
    </source>
</evidence>
<comment type="caution">
    <text evidence="2">The sequence shown here is derived from an EMBL/GenBank/DDBJ whole genome shotgun (WGS) entry which is preliminary data.</text>
</comment>
<proteinExistence type="predicted"/>
<accession>A0A7M4DHL1</accession>
<evidence type="ECO:0000256" key="1">
    <source>
        <dbReference type="SAM" id="MobiDB-lite"/>
    </source>
</evidence>
<gene>
    <name evidence="2" type="ORF">HALOF300_01609</name>
</gene>
<evidence type="ECO:0000313" key="2">
    <source>
        <dbReference type="EMBL" id="VZO36404.1"/>
    </source>
</evidence>
<feature type="region of interest" description="Disordered" evidence="1">
    <location>
        <begin position="165"/>
        <end position="190"/>
    </location>
</feature>
<sequence length="291" mass="31580">MPPPRTAWNLLYETADAASWMLPVEALDPGTRVEAAAARPTEQPSGWIGQHGPAIAPETWPRSPGTGLPMRHTLTLWLPPEYLTRGPALPGIAIFQGDTADGGPVEQDAAPGSAMAGPAGRPADDPHLASLAAARPHPRLTTAVTTFAPHRFALIWLTADELAPGPTAPPRDIRRPAEHTTSPNAWDDPQPTRRVWLQRREDRNVGLATRSPDYRGPYDERSGDLMPWARSIPFEFANHLGGTYMEIDFTPSLSPRFLQLGRSVGIHFDLSYAASGILAVDLESAEFDLMG</sequence>
<name>A0A7M4DHL1_9MICO</name>
<protein>
    <submittedName>
        <fullName evidence="2">Uncharacterized protein</fullName>
    </submittedName>
</protein>
<dbReference type="Proteomes" id="UP000419743">
    <property type="component" value="Unassembled WGS sequence"/>
</dbReference>